<dbReference type="OrthoDB" id="5584477at2759"/>
<evidence type="ECO:0000256" key="1">
    <source>
        <dbReference type="SAM" id="Phobius"/>
    </source>
</evidence>
<reference evidence="2 3" key="1">
    <citation type="submission" date="2019-02" db="EMBL/GenBank/DDBJ databases">
        <title>Genome sequencing of the rare red list fungi Dentipellis fragilis.</title>
        <authorList>
            <person name="Buettner E."/>
            <person name="Kellner H."/>
        </authorList>
    </citation>
    <scope>NUCLEOTIDE SEQUENCE [LARGE SCALE GENOMIC DNA]</scope>
    <source>
        <strain evidence="2 3">DSM 105465</strain>
    </source>
</reference>
<keyword evidence="1" id="KW-1133">Transmembrane helix</keyword>
<organism evidence="2 3">
    <name type="scientific">Dentipellis fragilis</name>
    <dbReference type="NCBI Taxonomy" id="205917"/>
    <lineage>
        <taxon>Eukaryota</taxon>
        <taxon>Fungi</taxon>
        <taxon>Dikarya</taxon>
        <taxon>Basidiomycota</taxon>
        <taxon>Agaricomycotina</taxon>
        <taxon>Agaricomycetes</taxon>
        <taxon>Russulales</taxon>
        <taxon>Hericiaceae</taxon>
        <taxon>Dentipellis</taxon>
    </lineage>
</organism>
<keyword evidence="3" id="KW-1185">Reference proteome</keyword>
<dbReference type="AlphaFoldDB" id="A0A4Y9Y0J2"/>
<name>A0A4Y9Y0J2_9AGAM</name>
<accession>A0A4Y9Y0J2</accession>
<keyword evidence="1" id="KW-0812">Transmembrane</keyword>
<proteinExistence type="predicted"/>
<dbReference type="Proteomes" id="UP000298327">
    <property type="component" value="Unassembled WGS sequence"/>
</dbReference>
<keyword evidence="1" id="KW-0472">Membrane</keyword>
<comment type="caution">
    <text evidence="2">The sequence shown here is derived from an EMBL/GenBank/DDBJ whole genome shotgun (WGS) entry which is preliminary data.</text>
</comment>
<gene>
    <name evidence="2" type="ORF">EVG20_g9100</name>
</gene>
<feature type="transmembrane region" description="Helical" evidence="1">
    <location>
        <begin position="14"/>
        <end position="30"/>
    </location>
</feature>
<evidence type="ECO:0000313" key="3">
    <source>
        <dbReference type="Proteomes" id="UP000298327"/>
    </source>
</evidence>
<evidence type="ECO:0000313" key="2">
    <source>
        <dbReference type="EMBL" id="TFY56004.1"/>
    </source>
</evidence>
<sequence length="136" mass="15650">MGRHSTQLSKTSNLFFWVLLWAIVHILDHFKTADGQHKNILKSFSGKDAGTQLGRITSMRKWHDPIFEELVKHWWGIAKRVDEQLSGYTCSKVTGDKNTGGHDQLEALCVKTYVEYMEAGYEFLDGMEDTDWPGRE</sequence>
<protein>
    <submittedName>
        <fullName evidence="2">Uncharacterized protein</fullName>
    </submittedName>
</protein>
<dbReference type="EMBL" id="SEOQ01000866">
    <property type="protein sequence ID" value="TFY56004.1"/>
    <property type="molecule type" value="Genomic_DNA"/>
</dbReference>